<sequence>MLMMTTMFRNFTRVEAPKPTNPDRGAETSRAPPAVRRSGDGRRAIVTRVIKLPFTGWRCERAVV</sequence>
<proteinExistence type="predicted"/>
<dbReference type="Proteomes" id="UP001157502">
    <property type="component" value="Chromosome 19"/>
</dbReference>
<comment type="caution">
    <text evidence="1">The sequence shown here is derived from an EMBL/GenBank/DDBJ whole genome shotgun (WGS) entry which is preliminary data.</text>
</comment>
<accession>A0ACC2G047</accession>
<evidence type="ECO:0000313" key="1">
    <source>
        <dbReference type="EMBL" id="KAJ7996916.1"/>
    </source>
</evidence>
<name>A0ACC2G047_DALPE</name>
<gene>
    <name evidence="1" type="ORF">DPEC_G00223460</name>
</gene>
<evidence type="ECO:0000313" key="2">
    <source>
        <dbReference type="Proteomes" id="UP001157502"/>
    </source>
</evidence>
<dbReference type="EMBL" id="CM055746">
    <property type="protein sequence ID" value="KAJ7996916.1"/>
    <property type="molecule type" value="Genomic_DNA"/>
</dbReference>
<organism evidence="1 2">
    <name type="scientific">Dallia pectoralis</name>
    <name type="common">Alaska blackfish</name>
    <dbReference type="NCBI Taxonomy" id="75939"/>
    <lineage>
        <taxon>Eukaryota</taxon>
        <taxon>Metazoa</taxon>
        <taxon>Chordata</taxon>
        <taxon>Craniata</taxon>
        <taxon>Vertebrata</taxon>
        <taxon>Euteleostomi</taxon>
        <taxon>Actinopterygii</taxon>
        <taxon>Neopterygii</taxon>
        <taxon>Teleostei</taxon>
        <taxon>Protacanthopterygii</taxon>
        <taxon>Esociformes</taxon>
        <taxon>Umbridae</taxon>
        <taxon>Dallia</taxon>
    </lineage>
</organism>
<protein>
    <submittedName>
        <fullName evidence="1">Uncharacterized protein</fullName>
    </submittedName>
</protein>
<reference evidence="1" key="1">
    <citation type="submission" date="2021-05" db="EMBL/GenBank/DDBJ databases">
        <authorList>
            <person name="Pan Q."/>
            <person name="Jouanno E."/>
            <person name="Zahm M."/>
            <person name="Klopp C."/>
            <person name="Cabau C."/>
            <person name="Louis A."/>
            <person name="Berthelot C."/>
            <person name="Parey E."/>
            <person name="Roest Crollius H."/>
            <person name="Montfort J."/>
            <person name="Robinson-Rechavi M."/>
            <person name="Bouchez O."/>
            <person name="Lampietro C."/>
            <person name="Lopez Roques C."/>
            <person name="Donnadieu C."/>
            <person name="Postlethwait J."/>
            <person name="Bobe J."/>
            <person name="Dillon D."/>
            <person name="Chandos A."/>
            <person name="von Hippel F."/>
            <person name="Guiguen Y."/>
        </authorList>
    </citation>
    <scope>NUCLEOTIDE SEQUENCE</scope>
    <source>
        <strain evidence="1">YG-Jan2019</strain>
    </source>
</reference>
<keyword evidence="2" id="KW-1185">Reference proteome</keyword>